<feature type="domain" description="Sigma-54 factor interaction" evidence="5">
    <location>
        <begin position="351"/>
        <end position="581"/>
    </location>
</feature>
<dbReference type="InterPro" id="IPR002078">
    <property type="entry name" value="Sigma_54_int"/>
</dbReference>
<dbReference type="GO" id="GO:0043565">
    <property type="term" value="F:sequence-specific DNA binding"/>
    <property type="evidence" value="ECO:0007669"/>
    <property type="project" value="InterPro"/>
</dbReference>
<dbReference type="InterPro" id="IPR010524">
    <property type="entry name" value="Sig_transdc_resp-reg_PrpR_N"/>
</dbReference>
<dbReference type="InterPro" id="IPR025943">
    <property type="entry name" value="Sigma_54_int_dom_ATP-bd_2"/>
</dbReference>
<dbReference type="SUPFAM" id="SSF55785">
    <property type="entry name" value="PYP-like sensor domain (PAS domain)"/>
    <property type="match status" value="1"/>
</dbReference>
<dbReference type="SMART" id="SM00091">
    <property type="entry name" value="PAS"/>
    <property type="match status" value="1"/>
</dbReference>
<evidence type="ECO:0000256" key="2">
    <source>
        <dbReference type="ARBA" id="ARBA00022840"/>
    </source>
</evidence>
<dbReference type="InterPro" id="IPR009057">
    <property type="entry name" value="Homeodomain-like_sf"/>
</dbReference>
<protein>
    <submittedName>
        <fullName evidence="6">AAA family ATPase</fullName>
    </submittedName>
</protein>
<dbReference type="Gene3D" id="3.40.50.10660">
    <property type="entry name" value="PrpR receptor domain-like"/>
    <property type="match status" value="1"/>
</dbReference>
<comment type="caution">
    <text evidence="6">The sequence shown here is derived from an EMBL/GenBank/DDBJ whole genome shotgun (WGS) entry which is preliminary data.</text>
</comment>
<dbReference type="PROSITE" id="PS00676">
    <property type="entry name" value="SIGMA54_INTERACT_2"/>
    <property type="match status" value="1"/>
</dbReference>
<dbReference type="Gene3D" id="3.30.450.20">
    <property type="entry name" value="PAS domain"/>
    <property type="match status" value="1"/>
</dbReference>
<dbReference type="Proteomes" id="UP000275473">
    <property type="component" value="Unassembled WGS sequence"/>
</dbReference>
<dbReference type="SMART" id="SM00382">
    <property type="entry name" value="AAA"/>
    <property type="match status" value="1"/>
</dbReference>
<evidence type="ECO:0000313" key="7">
    <source>
        <dbReference type="Proteomes" id="UP000275473"/>
    </source>
</evidence>
<dbReference type="AlphaFoldDB" id="A0A3M8P7X5"/>
<dbReference type="Gene3D" id="3.40.50.300">
    <property type="entry name" value="P-loop containing nucleotide triphosphate hydrolases"/>
    <property type="match status" value="1"/>
</dbReference>
<keyword evidence="3" id="KW-0805">Transcription regulation</keyword>
<evidence type="ECO:0000259" key="5">
    <source>
        <dbReference type="PROSITE" id="PS50045"/>
    </source>
</evidence>
<dbReference type="Pfam" id="PF00158">
    <property type="entry name" value="Sigma54_activat"/>
    <property type="match status" value="1"/>
</dbReference>
<dbReference type="InterPro" id="IPR000014">
    <property type="entry name" value="PAS"/>
</dbReference>
<evidence type="ECO:0000256" key="1">
    <source>
        <dbReference type="ARBA" id="ARBA00022741"/>
    </source>
</evidence>
<dbReference type="InterPro" id="IPR058031">
    <property type="entry name" value="AAA_lid_NorR"/>
</dbReference>
<dbReference type="PROSITE" id="PS00675">
    <property type="entry name" value="SIGMA54_INTERACT_1"/>
    <property type="match status" value="1"/>
</dbReference>
<accession>A0A3M8P7X5</accession>
<name>A0A3M8P7X5_9BACL</name>
<dbReference type="Gene3D" id="1.10.8.60">
    <property type="match status" value="1"/>
</dbReference>
<dbReference type="Pfam" id="PF25601">
    <property type="entry name" value="AAA_lid_14"/>
    <property type="match status" value="1"/>
</dbReference>
<dbReference type="CDD" id="cd00009">
    <property type="entry name" value="AAA"/>
    <property type="match status" value="1"/>
</dbReference>
<dbReference type="PANTHER" id="PTHR32071:SF57">
    <property type="entry name" value="C4-DICARBOXYLATE TRANSPORT TRANSCRIPTIONAL REGULATORY PROTEIN DCTD"/>
    <property type="match status" value="1"/>
</dbReference>
<proteinExistence type="predicted"/>
<dbReference type="GO" id="GO:0006355">
    <property type="term" value="P:regulation of DNA-templated transcription"/>
    <property type="evidence" value="ECO:0007669"/>
    <property type="project" value="InterPro"/>
</dbReference>
<keyword evidence="4" id="KW-0804">Transcription</keyword>
<dbReference type="SUPFAM" id="SSF159800">
    <property type="entry name" value="PrpR receptor domain-like"/>
    <property type="match status" value="1"/>
</dbReference>
<dbReference type="Pfam" id="PF02954">
    <property type="entry name" value="HTH_8"/>
    <property type="match status" value="1"/>
</dbReference>
<dbReference type="GO" id="GO:0000156">
    <property type="term" value="F:phosphorelay response regulator activity"/>
    <property type="evidence" value="ECO:0007669"/>
    <property type="project" value="InterPro"/>
</dbReference>
<evidence type="ECO:0000256" key="3">
    <source>
        <dbReference type="ARBA" id="ARBA00023015"/>
    </source>
</evidence>
<organism evidence="6 7">
    <name type="scientific">Planococcus salinus</name>
    <dbReference type="NCBI Taxonomy" id="1848460"/>
    <lineage>
        <taxon>Bacteria</taxon>
        <taxon>Bacillati</taxon>
        <taxon>Bacillota</taxon>
        <taxon>Bacilli</taxon>
        <taxon>Bacillales</taxon>
        <taxon>Caryophanaceae</taxon>
        <taxon>Planococcus</taxon>
    </lineage>
</organism>
<dbReference type="Pfam" id="PF06506">
    <property type="entry name" value="PrpR_N"/>
    <property type="match status" value="1"/>
</dbReference>
<dbReference type="PANTHER" id="PTHR32071">
    <property type="entry name" value="TRANSCRIPTIONAL REGULATORY PROTEIN"/>
    <property type="match status" value="1"/>
</dbReference>
<dbReference type="InterPro" id="IPR027417">
    <property type="entry name" value="P-loop_NTPase"/>
</dbReference>
<dbReference type="Gene3D" id="1.10.10.60">
    <property type="entry name" value="Homeodomain-like"/>
    <property type="match status" value="1"/>
</dbReference>
<gene>
    <name evidence="6" type="ORF">EEX84_07475</name>
</gene>
<keyword evidence="2" id="KW-0067">ATP-binding</keyword>
<dbReference type="FunFam" id="3.40.50.300:FF:000006">
    <property type="entry name" value="DNA-binding transcriptional regulator NtrC"/>
    <property type="match status" value="1"/>
</dbReference>
<dbReference type="InterPro" id="IPR002197">
    <property type="entry name" value="HTH_Fis"/>
</dbReference>
<dbReference type="InterPro" id="IPR035965">
    <property type="entry name" value="PAS-like_dom_sf"/>
</dbReference>
<reference evidence="6 7" key="1">
    <citation type="journal article" date="2018" name="Int. J. Syst. Evol. Microbiol.">
        <title>Planococcus salinus sp. nov., a moderately halophilic bacterium isolated from a saline-alkali soil.</title>
        <authorList>
            <person name="Gan L."/>
        </authorList>
    </citation>
    <scope>NUCLEOTIDE SEQUENCE [LARGE SCALE GENOMIC DNA]</scope>
    <source>
        <strain evidence="6 7">LCB217</strain>
    </source>
</reference>
<evidence type="ECO:0000256" key="4">
    <source>
        <dbReference type="ARBA" id="ARBA00023163"/>
    </source>
</evidence>
<keyword evidence="7" id="KW-1185">Reference proteome</keyword>
<dbReference type="CDD" id="cd00130">
    <property type="entry name" value="PAS"/>
    <property type="match status" value="1"/>
</dbReference>
<dbReference type="GO" id="GO:0005524">
    <property type="term" value="F:ATP binding"/>
    <property type="evidence" value="ECO:0007669"/>
    <property type="project" value="UniProtKB-KW"/>
</dbReference>
<evidence type="ECO:0000313" key="6">
    <source>
        <dbReference type="EMBL" id="RNF39799.1"/>
    </source>
</evidence>
<dbReference type="InterPro" id="IPR003593">
    <property type="entry name" value="AAA+_ATPase"/>
</dbReference>
<dbReference type="PROSITE" id="PS50045">
    <property type="entry name" value="SIGMA54_INTERACT_4"/>
    <property type="match status" value="1"/>
</dbReference>
<dbReference type="InterPro" id="IPR025662">
    <property type="entry name" value="Sigma_54_int_dom_ATP-bd_1"/>
</dbReference>
<dbReference type="PRINTS" id="PR01590">
    <property type="entry name" value="HTHFIS"/>
</dbReference>
<dbReference type="EMBL" id="RIAX01000004">
    <property type="protein sequence ID" value="RNF39799.1"/>
    <property type="molecule type" value="Genomic_DNA"/>
</dbReference>
<keyword evidence="1" id="KW-0547">Nucleotide-binding</keyword>
<dbReference type="SUPFAM" id="SSF46689">
    <property type="entry name" value="Homeodomain-like"/>
    <property type="match status" value="1"/>
</dbReference>
<dbReference type="SUPFAM" id="SSF52540">
    <property type="entry name" value="P-loop containing nucleoside triphosphate hydrolases"/>
    <property type="match status" value="1"/>
</dbReference>
<sequence>MWMFRLARKVCILCEKNGGVCMLKLLVTGSAPLDDYVKKAIDERKGTMKNLTLQSMESKYILKNPTYIKNDDILLCGAMLYEEFKRLGVRGHLIPLRIQTADFLNALAKASETDCEVNLINYREEYIRSSKDDLKFDEKQLENIFKIKINQHTYITAEDAEELVYKLKEEGQKVVVGSGLVVKLARDLGMRGVLWYGSESVNLLVDIAFNVLEAKVLEQSNQKRQNYILENFNEGVISLNVIGRIININHEALKLLDLEGEEEVTTKPINDILPQSEFLEILSSNEVVKDMVVSYKNKTFFLNTLPIRVNDNFDGMLALFSDTKTLELQENKIRRKMNNKADIAKYHFSDIVGRSEQTKKAISKAKKFARSDSNILILGESGTGKELFAQSIHNESLRAKQPFVAINCAAIPENLLESEFFGYNEGAFTGAKKGGNPGLFELAHNGTIFLDEIGEIPLSMQAKLLRVLQENVVRRVGSSTGIPINVRVISATNVNLIEEIKKRTFRMDLYYRIGVLNLFLPKLSNRTDDLGLLVESFTQRKYPHFQEVIEHFLGDMLPLLEEHQWTGNIREFENTMERLFAYIESPQNATKSKVVAYLKEAIEENYFLLDDSHVDKVSYHEVVQEVKLSKIKEVLEQTNGNKKEAAKILGISRSTLWRRLSEEAEA</sequence>